<keyword evidence="2 4" id="KW-0808">Transferase</keyword>
<dbReference type="PANTHER" id="PTHR10509:SF14">
    <property type="entry name" value="CAFFEOYL-COA O-METHYLTRANSFERASE 3-RELATED"/>
    <property type="match status" value="1"/>
</dbReference>
<keyword evidence="5" id="KW-1185">Reference proteome</keyword>
<dbReference type="OrthoDB" id="9799672at2"/>
<dbReference type="GO" id="GO:0008757">
    <property type="term" value="F:S-adenosylmethionine-dependent methyltransferase activity"/>
    <property type="evidence" value="ECO:0007669"/>
    <property type="project" value="TreeGrafter"/>
</dbReference>
<dbReference type="EC" id="2.1.1.-" evidence="4"/>
<dbReference type="GO" id="GO:0008171">
    <property type="term" value="F:O-methyltransferase activity"/>
    <property type="evidence" value="ECO:0007669"/>
    <property type="project" value="InterPro"/>
</dbReference>
<dbReference type="PANTHER" id="PTHR10509">
    <property type="entry name" value="O-METHYLTRANSFERASE-RELATED"/>
    <property type="match status" value="1"/>
</dbReference>
<dbReference type="RefSeq" id="WP_015440252.1">
    <property type="nucleotide sequence ID" value="NC_020520.1"/>
</dbReference>
<dbReference type="InterPro" id="IPR050362">
    <property type="entry name" value="Cation-dep_OMT"/>
</dbReference>
<evidence type="ECO:0000256" key="1">
    <source>
        <dbReference type="ARBA" id="ARBA00022603"/>
    </source>
</evidence>
<dbReference type="PROSITE" id="PS51682">
    <property type="entry name" value="SAM_OMT_I"/>
    <property type="match status" value="1"/>
</dbReference>
<name>A0A6C7DWW7_ILUCY</name>
<accession>A0A6C7DWW7</accession>
<dbReference type="EMBL" id="AP012057">
    <property type="protein sequence ID" value="BAN01004.1"/>
    <property type="molecule type" value="Genomic_DNA"/>
</dbReference>
<dbReference type="CDD" id="cd02440">
    <property type="entry name" value="AdoMet_MTases"/>
    <property type="match status" value="1"/>
</dbReference>
<protein>
    <submittedName>
        <fullName evidence="4">Putative O-methyltransferase</fullName>
        <ecNumber evidence="4">2.1.1.-</ecNumber>
    </submittedName>
</protein>
<dbReference type="InterPro" id="IPR002935">
    <property type="entry name" value="SAM_O-MeTrfase"/>
</dbReference>
<organism evidence="4 5">
    <name type="scientific">Ilumatobacter coccineus (strain NBRC 103263 / KCTC 29153 / YM16-304)</name>
    <dbReference type="NCBI Taxonomy" id="1313172"/>
    <lineage>
        <taxon>Bacteria</taxon>
        <taxon>Bacillati</taxon>
        <taxon>Actinomycetota</taxon>
        <taxon>Acidimicrobiia</taxon>
        <taxon>Acidimicrobiales</taxon>
        <taxon>Ilumatobacteraceae</taxon>
        <taxon>Ilumatobacter</taxon>
    </lineage>
</organism>
<sequence>MSPRSIGLSTDLNDYVVAHTTPADDVQQQLIDLTQQMTMSQMQIAPDQGEFFTILTSLLQPKFVVEVGTFTGYSSLAIAKGLGPDGRILCCDVSEEWTAIAREHWEAAGVADRIELKIAPAIDTLRALPDDTVIDMAFIDADKRGYHAYYEEILARLADDGVILVDNTLWSGAVVDDSDTSPDTLALREFNDAIVADDRVRNVVLPIGDGVTMIRRAVTST</sequence>
<reference evidence="4 5" key="1">
    <citation type="journal article" date="2013" name="Int. J. Syst. Evol. Microbiol.">
        <title>Ilumatobacter nonamiense sp. nov. and Ilumatobacter coccineum sp. nov., isolated from seashore sand.</title>
        <authorList>
            <person name="Matsumoto A."/>
            <person name="Kasai H."/>
            <person name="Matsuo Y."/>
            <person name="Shizuri Y."/>
            <person name="Ichikawa N."/>
            <person name="Fujita N."/>
            <person name="Omura S."/>
            <person name="Takahashi Y."/>
        </authorList>
    </citation>
    <scope>NUCLEOTIDE SEQUENCE [LARGE SCALE GENOMIC DNA]</scope>
    <source>
        <strain evidence="5">NBRC 103263 / KCTC 29153 / YM16-304</strain>
    </source>
</reference>
<evidence type="ECO:0000256" key="3">
    <source>
        <dbReference type="ARBA" id="ARBA00022691"/>
    </source>
</evidence>
<evidence type="ECO:0000256" key="2">
    <source>
        <dbReference type="ARBA" id="ARBA00022679"/>
    </source>
</evidence>
<keyword evidence="1 4" id="KW-0489">Methyltransferase</keyword>
<gene>
    <name evidence="4" type="ORF">YM304_06900</name>
</gene>
<proteinExistence type="predicted"/>
<dbReference type="InterPro" id="IPR029063">
    <property type="entry name" value="SAM-dependent_MTases_sf"/>
</dbReference>
<evidence type="ECO:0000313" key="5">
    <source>
        <dbReference type="Proteomes" id="UP000011863"/>
    </source>
</evidence>
<keyword evidence="3" id="KW-0949">S-adenosyl-L-methionine</keyword>
<dbReference type="Gene3D" id="3.40.50.150">
    <property type="entry name" value="Vaccinia Virus protein VP39"/>
    <property type="match status" value="1"/>
</dbReference>
<dbReference type="Proteomes" id="UP000011863">
    <property type="component" value="Chromosome"/>
</dbReference>
<evidence type="ECO:0000313" key="4">
    <source>
        <dbReference type="EMBL" id="BAN01004.1"/>
    </source>
</evidence>
<dbReference type="KEGG" id="aym:YM304_06900"/>
<dbReference type="GO" id="GO:0032259">
    <property type="term" value="P:methylation"/>
    <property type="evidence" value="ECO:0007669"/>
    <property type="project" value="UniProtKB-KW"/>
</dbReference>
<dbReference type="Pfam" id="PF01596">
    <property type="entry name" value="Methyltransf_3"/>
    <property type="match status" value="1"/>
</dbReference>
<dbReference type="AlphaFoldDB" id="A0A6C7DWW7"/>
<dbReference type="SUPFAM" id="SSF53335">
    <property type="entry name" value="S-adenosyl-L-methionine-dependent methyltransferases"/>
    <property type="match status" value="1"/>
</dbReference>